<evidence type="ECO:0000313" key="1">
    <source>
        <dbReference type="EMBL" id="RJE18347.1"/>
    </source>
</evidence>
<dbReference type="PANTHER" id="PTHR21310:SF15">
    <property type="entry name" value="AMINOGLYCOSIDE PHOSPHOTRANSFERASE DOMAIN-CONTAINING PROTEIN"/>
    <property type="match status" value="1"/>
</dbReference>
<dbReference type="AlphaFoldDB" id="A0A3A2ZAN1"/>
<evidence type="ECO:0000313" key="2">
    <source>
        <dbReference type="Proteomes" id="UP000266188"/>
    </source>
</evidence>
<protein>
    <recommendedName>
        <fullName evidence="3">AN1-type domain-containing protein</fullName>
    </recommendedName>
</protein>
<dbReference type="InterPro" id="IPR011009">
    <property type="entry name" value="Kinase-like_dom_sf"/>
</dbReference>
<dbReference type="SUPFAM" id="SSF118310">
    <property type="entry name" value="AN1-like Zinc finger"/>
    <property type="match status" value="1"/>
</dbReference>
<reference evidence="2" key="1">
    <citation type="submission" date="2017-02" db="EMBL/GenBank/DDBJ databases">
        <authorList>
            <person name="Tafer H."/>
            <person name="Lopandic K."/>
        </authorList>
    </citation>
    <scope>NUCLEOTIDE SEQUENCE [LARGE SCALE GENOMIC DNA]</scope>
    <source>
        <strain evidence="2">CBS 366.77</strain>
    </source>
</reference>
<sequence length="325" mass="36602">MSSDIFRCWDCCVSRCTAAAAIDTGACEHCMQHFCAAHVSSPIHKCKNDPLDDDAWDAAQMEELMSLRGKVNDQELLNRASKLNGGLPCVLDASDPLDKSLMGGMHIHLRIRFSNGTTWLARTLRHNYTSFSDEISNAIINSECATLRWLEKVDVPSPRRYDYGLRNDPCNTVGVAYMLIDQLPGTPLLLKEPSSEQFRKACSQWADILYTLQMHPFEQIGTLSFQSNGEISVGPIVGDRTGTFSQMGPFCNARDYYSTFAEKYLEMICDGQLFSAYPLNAYLIFKYLKDLAKSGRWNSFEVNLDDGPFFLKHMDDKGDHILVDD</sequence>
<dbReference type="PANTHER" id="PTHR21310">
    <property type="entry name" value="AMINOGLYCOSIDE PHOSPHOTRANSFERASE-RELATED-RELATED"/>
    <property type="match status" value="1"/>
</dbReference>
<dbReference type="InterPro" id="IPR051678">
    <property type="entry name" value="AGP_Transferase"/>
</dbReference>
<proteinExistence type="predicted"/>
<dbReference type="Proteomes" id="UP000266188">
    <property type="component" value="Unassembled WGS sequence"/>
</dbReference>
<accession>A0A3A2ZAN1</accession>
<gene>
    <name evidence="1" type="ORF">PHISCL_09316</name>
</gene>
<dbReference type="OrthoDB" id="5327538at2759"/>
<dbReference type="SUPFAM" id="SSF56112">
    <property type="entry name" value="Protein kinase-like (PK-like)"/>
    <property type="match status" value="1"/>
</dbReference>
<name>A0A3A2ZAN1_9EURO</name>
<keyword evidence="2" id="KW-1185">Reference proteome</keyword>
<organism evidence="1 2">
    <name type="scientific">Aspergillus sclerotialis</name>
    <dbReference type="NCBI Taxonomy" id="2070753"/>
    <lineage>
        <taxon>Eukaryota</taxon>
        <taxon>Fungi</taxon>
        <taxon>Dikarya</taxon>
        <taxon>Ascomycota</taxon>
        <taxon>Pezizomycotina</taxon>
        <taxon>Eurotiomycetes</taxon>
        <taxon>Eurotiomycetidae</taxon>
        <taxon>Eurotiales</taxon>
        <taxon>Aspergillaceae</taxon>
        <taxon>Aspergillus</taxon>
        <taxon>Aspergillus subgen. Polypaecilum</taxon>
    </lineage>
</organism>
<comment type="caution">
    <text evidence="1">The sequence shown here is derived from an EMBL/GenBank/DDBJ whole genome shotgun (WGS) entry which is preliminary data.</text>
</comment>
<dbReference type="EMBL" id="MVGC01000572">
    <property type="protein sequence ID" value="RJE18347.1"/>
    <property type="molecule type" value="Genomic_DNA"/>
</dbReference>
<dbReference type="STRING" id="2070753.A0A3A2ZAN1"/>
<dbReference type="InterPro" id="IPR035896">
    <property type="entry name" value="AN1-like_Znf"/>
</dbReference>
<evidence type="ECO:0008006" key="3">
    <source>
        <dbReference type="Google" id="ProtNLM"/>
    </source>
</evidence>